<gene>
    <name evidence="3" type="ORF">NNL38_21220</name>
</gene>
<dbReference type="RefSeq" id="WP_255390859.1">
    <property type="nucleotide sequence ID" value="NZ_CP101509.1"/>
</dbReference>
<feature type="domain" description="Lcl C-terminal" evidence="2">
    <location>
        <begin position="186"/>
        <end position="304"/>
    </location>
</feature>
<evidence type="ECO:0000259" key="2">
    <source>
        <dbReference type="Pfam" id="PF07603"/>
    </source>
</evidence>
<accession>A0ABY5GK37</accession>
<evidence type="ECO:0000256" key="1">
    <source>
        <dbReference type="SAM" id="MobiDB-lite"/>
    </source>
</evidence>
<reference evidence="3" key="1">
    <citation type="submission" date="2022-07" db="EMBL/GenBank/DDBJ databases">
        <title>Genome sequencing of Photobacterium atrarenae GJH2-4.</title>
        <authorList>
            <person name="Park S.-J."/>
        </authorList>
    </citation>
    <scope>NUCLEOTIDE SEQUENCE</scope>
    <source>
        <strain evidence="3">GJH2-4</strain>
    </source>
</reference>
<evidence type="ECO:0000313" key="4">
    <source>
        <dbReference type="Proteomes" id="UP001057998"/>
    </source>
</evidence>
<proteinExistence type="predicted"/>
<feature type="region of interest" description="Disordered" evidence="1">
    <location>
        <begin position="22"/>
        <end position="45"/>
    </location>
</feature>
<keyword evidence="4" id="KW-1185">Reference proteome</keyword>
<dbReference type="EMBL" id="CP101509">
    <property type="protein sequence ID" value="UTV29541.1"/>
    <property type="molecule type" value="Genomic_DNA"/>
</dbReference>
<sequence>MKYNQLSVFFTVAFLGGCNSHATSEDTGTQTSKPTQTQGESSAQTAQTLELTSEHIQQLDVSTLTFEAPGVSVQTAGQVSQIQTNFGRASVDPGTGLFVFQPYTAQVALKQADTHPVSLQASALHYHFEIRYQVDGVAYQVSGYALPQHQQADQTFVPRYLKVDTEGQVLSPDEQVMTLAKTDWSCVQDAQTGLTWQTLQASGEFAFDSSYYWGDRSQHHRDFAQASCGLTGTCNTDTLVAAANQQQLCGQSDWRLPTRNEWKTILSQQLTDEAQRLSPIDSFYFPFVDANYDEAYWTGTFTQYANGHDADATPGDWQGSNSTVGDAHVMWMGSDFADDRMPPRSTNEPRLTMLVSGAVIADEAKDSIDEVTATLKPEINADGDEDANWQNRFVKNGVSGQPLVDQSAQVWACTTDTYFASEVPNTQILWQRVDKDLPGMTFEQARSYVDTINAATLCGRNDWRLPTETELKSILVDSFVFDMEGMSYRAGYVNSIFNDTVVEENSYYWTQTAGEYFPETQHMAVAFQSEWAESSGETNSSLYRVRLISTSVKQQ</sequence>
<dbReference type="PROSITE" id="PS51257">
    <property type="entry name" value="PROKAR_LIPOPROTEIN"/>
    <property type="match status" value="1"/>
</dbReference>
<dbReference type="Pfam" id="PF07603">
    <property type="entry name" value="Lcl_C"/>
    <property type="match status" value="2"/>
</dbReference>
<organism evidence="3 4">
    <name type="scientific">Photobacterium atrarenae</name>
    <dbReference type="NCBI Taxonomy" id="865757"/>
    <lineage>
        <taxon>Bacteria</taxon>
        <taxon>Pseudomonadati</taxon>
        <taxon>Pseudomonadota</taxon>
        <taxon>Gammaproteobacteria</taxon>
        <taxon>Vibrionales</taxon>
        <taxon>Vibrionaceae</taxon>
        <taxon>Photobacterium</taxon>
    </lineage>
</organism>
<dbReference type="InterPro" id="IPR011460">
    <property type="entry name" value="Lcl_C"/>
</dbReference>
<feature type="domain" description="Lcl C-terminal" evidence="2">
    <location>
        <begin position="425"/>
        <end position="547"/>
    </location>
</feature>
<dbReference type="Proteomes" id="UP001057998">
    <property type="component" value="Chromosome 2"/>
</dbReference>
<protein>
    <submittedName>
        <fullName evidence="3">DUF1566 domain-containing protein</fullName>
    </submittedName>
</protein>
<name>A0ABY5GK37_9GAMM</name>
<evidence type="ECO:0000313" key="3">
    <source>
        <dbReference type="EMBL" id="UTV29541.1"/>
    </source>
</evidence>